<organism evidence="3 6">
    <name type="scientific">Rotaria magnacalcarata</name>
    <dbReference type="NCBI Taxonomy" id="392030"/>
    <lineage>
        <taxon>Eukaryota</taxon>
        <taxon>Metazoa</taxon>
        <taxon>Spiralia</taxon>
        <taxon>Gnathifera</taxon>
        <taxon>Rotifera</taxon>
        <taxon>Eurotatoria</taxon>
        <taxon>Bdelloidea</taxon>
        <taxon>Philodinida</taxon>
        <taxon>Philodinidae</taxon>
        <taxon>Rotaria</taxon>
    </lineage>
</organism>
<dbReference type="EMBL" id="CAJOBH010099684">
    <property type="protein sequence ID" value="CAF4606835.1"/>
    <property type="molecule type" value="Genomic_DNA"/>
</dbReference>
<comment type="caution">
    <text evidence="1">Lacks conserved residue(s) required for the propagation of feature annotation.</text>
</comment>
<dbReference type="SUPFAM" id="SSF57196">
    <property type="entry name" value="EGF/Laminin"/>
    <property type="match status" value="1"/>
</dbReference>
<dbReference type="AlphaFoldDB" id="A0A8S2Z8Q7"/>
<dbReference type="Proteomes" id="UP000681967">
    <property type="component" value="Unassembled WGS sequence"/>
</dbReference>
<evidence type="ECO:0000256" key="1">
    <source>
        <dbReference type="PROSITE-ProRule" id="PRU00076"/>
    </source>
</evidence>
<protein>
    <recommendedName>
        <fullName evidence="2">EGF-like domain-containing protein</fullName>
    </recommendedName>
</protein>
<proteinExistence type="predicted"/>
<comment type="caution">
    <text evidence="3">The sequence shown here is derived from an EMBL/GenBank/DDBJ whole genome shotgun (WGS) entry which is preliminary data.</text>
</comment>
<feature type="domain" description="EGF-like" evidence="2">
    <location>
        <begin position="1"/>
        <end position="21"/>
    </location>
</feature>
<feature type="non-terminal residue" evidence="3">
    <location>
        <position position="35"/>
    </location>
</feature>
<gene>
    <name evidence="3" type="ORF">BYL167_LOCUS40373</name>
    <name evidence="5" type="ORF">BYL167_LOCUS48283</name>
    <name evidence="4" type="ORF">GIL414_LOCUS39915</name>
</gene>
<evidence type="ECO:0000313" key="3">
    <source>
        <dbReference type="EMBL" id="CAF4606835.1"/>
    </source>
</evidence>
<dbReference type="Proteomes" id="UP000681720">
    <property type="component" value="Unassembled WGS sequence"/>
</dbReference>
<evidence type="ECO:0000259" key="2">
    <source>
        <dbReference type="PROSITE" id="PS50026"/>
    </source>
</evidence>
<accession>A0A8S2Z8Q7</accession>
<keyword evidence="1" id="KW-0245">EGF-like domain</keyword>
<dbReference type="PROSITE" id="PS00022">
    <property type="entry name" value="EGF_1"/>
    <property type="match status" value="1"/>
</dbReference>
<keyword evidence="1" id="KW-1015">Disulfide bond</keyword>
<evidence type="ECO:0000313" key="6">
    <source>
        <dbReference type="Proteomes" id="UP000681967"/>
    </source>
</evidence>
<sequence length="35" mass="3893">MNDSQGFNCLCPPYFTGKQCEEIINPCLSFPCVHG</sequence>
<evidence type="ECO:0000313" key="4">
    <source>
        <dbReference type="EMBL" id="CAF4624330.1"/>
    </source>
</evidence>
<feature type="disulfide bond" evidence="1">
    <location>
        <begin position="11"/>
        <end position="20"/>
    </location>
</feature>
<dbReference type="InterPro" id="IPR000742">
    <property type="entry name" value="EGF"/>
</dbReference>
<dbReference type="EMBL" id="CAJOBJ010109460">
    <property type="protein sequence ID" value="CAF4624330.1"/>
    <property type="molecule type" value="Genomic_DNA"/>
</dbReference>
<dbReference type="PROSITE" id="PS50026">
    <property type="entry name" value="EGF_3"/>
    <property type="match status" value="1"/>
</dbReference>
<dbReference type="EMBL" id="CAJOBH010140807">
    <property type="protein sequence ID" value="CAF4804319.1"/>
    <property type="molecule type" value="Genomic_DNA"/>
</dbReference>
<evidence type="ECO:0000313" key="5">
    <source>
        <dbReference type="EMBL" id="CAF4804319.1"/>
    </source>
</evidence>
<dbReference type="Gene3D" id="2.10.25.10">
    <property type="entry name" value="Laminin"/>
    <property type="match status" value="1"/>
</dbReference>
<reference evidence="3" key="1">
    <citation type="submission" date="2021-02" db="EMBL/GenBank/DDBJ databases">
        <authorList>
            <person name="Nowell W R."/>
        </authorList>
    </citation>
    <scope>NUCLEOTIDE SEQUENCE</scope>
</reference>
<name>A0A8S2Z8Q7_9BILA</name>